<gene>
    <name evidence="5" type="primary">maf</name>
    <name evidence="5" type="ORF">AWC38_SpisGene12047</name>
</gene>
<dbReference type="Pfam" id="PF03131">
    <property type="entry name" value="bZIP_Maf"/>
    <property type="match status" value="1"/>
</dbReference>
<dbReference type="EMBL" id="LSMT01000208">
    <property type="protein sequence ID" value="PFX23428.1"/>
    <property type="molecule type" value="Genomic_DNA"/>
</dbReference>
<keyword evidence="6" id="KW-1185">Reference proteome</keyword>
<evidence type="ECO:0000313" key="5">
    <source>
        <dbReference type="EMBL" id="PFX23428.1"/>
    </source>
</evidence>
<comment type="caution">
    <text evidence="5">The sequence shown here is derived from an EMBL/GenBank/DDBJ whole genome shotgun (WGS) entry which is preliminary data.</text>
</comment>
<evidence type="ECO:0000313" key="6">
    <source>
        <dbReference type="Proteomes" id="UP000225706"/>
    </source>
</evidence>
<dbReference type="GO" id="GO:0005634">
    <property type="term" value="C:nucleus"/>
    <property type="evidence" value="ECO:0007669"/>
    <property type="project" value="TreeGrafter"/>
</dbReference>
<dbReference type="GO" id="GO:0000981">
    <property type="term" value="F:DNA-binding transcription factor activity, RNA polymerase II-specific"/>
    <property type="evidence" value="ECO:0007669"/>
    <property type="project" value="TreeGrafter"/>
</dbReference>
<name>A0A2B4S4E4_STYPI</name>
<dbReference type="PANTHER" id="PTHR10129">
    <property type="entry name" value="TRANSCRIPTION FACTOR MAF"/>
    <property type="match status" value="1"/>
</dbReference>
<evidence type="ECO:0000256" key="3">
    <source>
        <dbReference type="ARBA" id="ARBA00023163"/>
    </source>
</evidence>
<dbReference type="InterPro" id="IPR004826">
    <property type="entry name" value="bZIP_Maf"/>
</dbReference>
<keyword evidence="3" id="KW-0804">Transcription</keyword>
<dbReference type="STRING" id="50429.A0A2B4S4E4"/>
<protein>
    <submittedName>
        <fullName evidence="5">Transcription factor Maf</fullName>
    </submittedName>
</protein>
<keyword evidence="2" id="KW-0238">DNA-binding</keyword>
<evidence type="ECO:0000256" key="2">
    <source>
        <dbReference type="ARBA" id="ARBA00023125"/>
    </source>
</evidence>
<feature type="domain" description="Basic leucine zipper" evidence="4">
    <location>
        <begin position="67"/>
        <end position="158"/>
    </location>
</feature>
<dbReference type="InterPro" id="IPR008917">
    <property type="entry name" value="TF_DNA-bd_sf"/>
</dbReference>
<organism evidence="5 6">
    <name type="scientific">Stylophora pistillata</name>
    <name type="common">Smooth cauliflower coral</name>
    <dbReference type="NCBI Taxonomy" id="50429"/>
    <lineage>
        <taxon>Eukaryota</taxon>
        <taxon>Metazoa</taxon>
        <taxon>Cnidaria</taxon>
        <taxon>Anthozoa</taxon>
        <taxon>Hexacorallia</taxon>
        <taxon>Scleractinia</taxon>
        <taxon>Astrocoeniina</taxon>
        <taxon>Pocilloporidae</taxon>
        <taxon>Stylophora</taxon>
    </lineage>
</organism>
<dbReference type="Gene3D" id="1.20.5.170">
    <property type="match status" value="1"/>
</dbReference>
<evidence type="ECO:0000256" key="1">
    <source>
        <dbReference type="ARBA" id="ARBA00023015"/>
    </source>
</evidence>
<reference evidence="6" key="1">
    <citation type="journal article" date="2017" name="bioRxiv">
        <title>Comparative analysis of the genomes of Stylophora pistillata and Acropora digitifera provides evidence for extensive differences between species of corals.</title>
        <authorList>
            <person name="Voolstra C.R."/>
            <person name="Li Y."/>
            <person name="Liew Y.J."/>
            <person name="Baumgarten S."/>
            <person name="Zoccola D."/>
            <person name="Flot J.-F."/>
            <person name="Tambutte S."/>
            <person name="Allemand D."/>
            <person name="Aranda M."/>
        </authorList>
    </citation>
    <scope>NUCLEOTIDE SEQUENCE [LARGE SCALE GENOMIC DNA]</scope>
</reference>
<evidence type="ECO:0000259" key="4">
    <source>
        <dbReference type="Pfam" id="PF03131"/>
    </source>
</evidence>
<dbReference type="Proteomes" id="UP000225706">
    <property type="component" value="Unassembled WGS sequence"/>
</dbReference>
<sequence>MDERLLYDNVFSEPVDISDTPWSVNNLLFEEDIKSDSDDDIKDLFNWGGKIEDVVSTATSQRKIKDLSDEEIKNLRVQELNKLLRGMPREEAAKIRRKRRNLKNRGYALTCRRRRQQFQEDLFNENQLLKKQLEDDREKLCKVLKERSEYKKKFLQLQSDCRKELMMKHLVPPNFFLELENLA</sequence>
<dbReference type="AlphaFoldDB" id="A0A2B4S4E4"/>
<dbReference type="PANTHER" id="PTHR10129:SF50">
    <property type="entry name" value="BZIP DOMAIN-CONTAINING PROTEIN"/>
    <property type="match status" value="1"/>
</dbReference>
<dbReference type="SUPFAM" id="SSF47454">
    <property type="entry name" value="A DNA-binding domain in eukaryotic transcription factors"/>
    <property type="match status" value="1"/>
</dbReference>
<dbReference type="OrthoDB" id="5974330at2759"/>
<proteinExistence type="predicted"/>
<dbReference type="InterPro" id="IPR024874">
    <property type="entry name" value="Transcription_factor_Maf_fam"/>
</dbReference>
<dbReference type="GO" id="GO:0000978">
    <property type="term" value="F:RNA polymerase II cis-regulatory region sequence-specific DNA binding"/>
    <property type="evidence" value="ECO:0007669"/>
    <property type="project" value="TreeGrafter"/>
</dbReference>
<keyword evidence="1" id="KW-0805">Transcription regulation</keyword>
<accession>A0A2B4S4E4</accession>